<protein>
    <submittedName>
        <fullName evidence="2">Uncharacterized protein</fullName>
    </submittedName>
</protein>
<feature type="compositionally biased region" description="Polar residues" evidence="1">
    <location>
        <begin position="576"/>
        <end position="613"/>
    </location>
</feature>
<evidence type="ECO:0000256" key="1">
    <source>
        <dbReference type="SAM" id="MobiDB-lite"/>
    </source>
</evidence>
<feature type="region of interest" description="Disordered" evidence="1">
    <location>
        <begin position="1"/>
        <end position="30"/>
    </location>
</feature>
<name>A0A9P6NLF8_9BASI</name>
<feature type="compositionally biased region" description="Low complexity" evidence="1">
    <location>
        <begin position="16"/>
        <end position="26"/>
    </location>
</feature>
<feature type="compositionally biased region" description="Polar residues" evidence="1">
    <location>
        <begin position="1"/>
        <end position="10"/>
    </location>
</feature>
<feature type="compositionally biased region" description="Basic and acidic residues" evidence="1">
    <location>
        <begin position="447"/>
        <end position="458"/>
    </location>
</feature>
<organism evidence="2 3">
    <name type="scientific">Cronartium quercuum f. sp. fusiforme G11</name>
    <dbReference type="NCBI Taxonomy" id="708437"/>
    <lineage>
        <taxon>Eukaryota</taxon>
        <taxon>Fungi</taxon>
        <taxon>Dikarya</taxon>
        <taxon>Basidiomycota</taxon>
        <taxon>Pucciniomycotina</taxon>
        <taxon>Pucciniomycetes</taxon>
        <taxon>Pucciniales</taxon>
        <taxon>Coleosporiaceae</taxon>
        <taxon>Cronartium</taxon>
    </lineage>
</organism>
<evidence type="ECO:0000313" key="2">
    <source>
        <dbReference type="EMBL" id="KAG0146299.1"/>
    </source>
</evidence>
<reference evidence="2" key="1">
    <citation type="submission" date="2013-11" db="EMBL/GenBank/DDBJ databases">
        <title>Genome sequence of the fusiform rust pathogen reveals effectors for host alternation and coevolution with pine.</title>
        <authorList>
            <consortium name="DOE Joint Genome Institute"/>
            <person name="Smith K."/>
            <person name="Pendleton A."/>
            <person name="Kubisiak T."/>
            <person name="Anderson C."/>
            <person name="Salamov A."/>
            <person name="Aerts A."/>
            <person name="Riley R."/>
            <person name="Clum A."/>
            <person name="Lindquist E."/>
            <person name="Ence D."/>
            <person name="Campbell M."/>
            <person name="Kronenberg Z."/>
            <person name="Feau N."/>
            <person name="Dhillon B."/>
            <person name="Hamelin R."/>
            <person name="Burleigh J."/>
            <person name="Smith J."/>
            <person name="Yandell M."/>
            <person name="Nelson C."/>
            <person name="Grigoriev I."/>
            <person name="Davis J."/>
        </authorList>
    </citation>
    <scope>NUCLEOTIDE SEQUENCE</scope>
    <source>
        <strain evidence="2">G11</strain>
    </source>
</reference>
<dbReference type="AlphaFoldDB" id="A0A9P6NLF8"/>
<dbReference type="OrthoDB" id="2503352at2759"/>
<feature type="region of interest" description="Disordered" evidence="1">
    <location>
        <begin position="574"/>
        <end position="629"/>
    </location>
</feature>
<feature type="region of interest" description="Disordered" evidence="1">
    <location>
        <begin position="440"/>
        <end position="470"/>
    </location>
</feature>
<dbReference type="Proteomes" id="UP000886653">
    <property type="component" value="Unassembled WGS sequence"/>
</dbReference>
<comment type="caution">
    <text evidence="2">The sequence shown here is derived from an EMBL/GenBank/DDBJ whole genome shotgun (WGS) entry which is preliminary data.</text>
</comment>
<gene>
    <name evidence="2" type="ORF">CROQUDRAFT_107296</name>
</gene>
<dbReference type="EMBL" id="MU167263">
    <property type="protein sequence ID" value="KAG0146299.1"/>
    <property type="molecule type" value="Genomic_DNA"/>
</dbReference>
<sequence length="629" mass="71209">MIITNQNESRNGLAPSTLTSSLTSHSGHCKESTPRDILSAITSVNSLIKHEKKIISVLNDVAKCVGATPERNHQARNLTVYGRHSQIAPKICSLEEQKGSTFDRLVYLLDRYLDFCRSVELVAWPIDHFKVSIWLQHDVISAIKNSRMKPLKKTVRCYVTTLESCRVKSSQLFAHSHTGGHLMQSPLIQEILQGLPCERDNLEQRLGILPESVTDNHTPKVSETERDRVLTWIRNDSGDDKAEEAMTIVTTARARDLDAYAADSPPTTPQKMTKRKYKPDPHLHTLKRYRNFCLINKIPCWPIESVRVSLWFRESVLPGGARPKDKSTGIKKTGVSLRTVQVYCSRLEYARLKVERLFQSHVSANISLYKSPEIIQILHVLSSNPDQVDLQSLQPTPVLSASSVDKDCSSEPEHSSVIKPISDHIQIPQLSNSFGPQALRHQNHKRKFDEENYREDRTPLTPPRKQARSEQVFVKQEDFHYMDSGYEEHEQRFHLNHFRRIRSIRGRKTPPPSIRTDRREMSHLTLHSPVTPSGPTLKGVEIPSISEWSAPPKSPSPVKKGCLAFILCAEEDSDMSSDGRSVQTGFSPISSPSRLSAQSTEFTLSPHSLTWSPRTRPWPPYAVSDVRNS</sequence>
<evidence type="ECO:0000313" key="3">
    <source>
        <dbReference type="Proteomes" id="UP000886653"/>
    </source>
</evidence>
<keyword evidence="3" id="KW-1185">Reference proteome</keyword>
<accession>A0A9P6NLF8</accession>
<proteinExistence type="predicted"/>